<evidence type="ECO:0000313" key="17">
    <source>
        <dbReference type="Proteomes" id="UP000799640"/>
    </source>
</evidence>
<keyword evidence="17" id="KW-1185">Reference proteome</keyword>
<dbReference type="Pfam" id="PF08030">
    <property type="entry name" value="NAD_binding_6"/>
    <property type="match status" value="1"/>
</dbReference>
<evidence type="ECO:0000256" key="14">
    <source>
        <dbReference type="SAM" id="Phobius"/>
    </source>
</evidence>
<keyword evidence="9" id="KW-0560">Oxidoreductase</keyword>
<protein>
    <recommendedName>
        <fullName evidence="3">ferric-chelate reductase (NADPH)</fullName>
        <ecNumber evidence="3">1.16.1.9</ecNumber>
    </recommendedName>
</protein>
<evidence type="ECO:0000256" key="3">
    <source>
        <dbReference type="ARBA" id="ARBA00012668"/>
    </source>
</evidence>
<dbReference type="AlphaFoldDB" id="A0A6G1I0B0"/>
<keyword evidence="11 14" id="KW-0472">Membrane</keyword>
<dbReference type="OrthoDB" id="17725at2759"/>
<dbReference type="PANTHER" id="PTHR32361:SF23">
    <property type="entry name" value="FERRIC-CHELATE REDUCTASE"/>
    <property type="match status" value="1"/>
</dbReference>
<evidence type="ECO:0000256" key="2">
    <source>
        <dbReference type="ARBA" id="ARBA00006278"/>
    </source>
</evidence>
<evidence type="ECO:0000256" key="10">
    <source>
        <dbReference type="ARBA" id="ARBA00023065"/>
    </source>
</evidence>
<comment type="catalytic activity">
    <reaction evidence="12">
        <text>2 a Fe(II)-siderophore + NADP(+) + H(+) = 2 a Fe(III)-siderophore + NADPH</text>
        <dbReference type="Rhea" id="RHEA:28795"/>
        <dbReference type="Rhea" id="RHEA-COMP:11342"/>
        <dbReference type="Rhea" id="RHEA-COMP:11344"/>
        <dbReference type="ChEBI" id="CHEBI:15378"/>
        <dbReference type="ChEBI" id="CHEBI:29033"/>
        <dbReference type="ChEBI" id="CHEBI:29034"/>
        <dbReference type="ChEBI" id="CHEBI:57783"/>
        <dbReference type="ChEBI" id="CHEBI:58349"/>
        <dbReference type="EC" id="1.16.1.9"/>
    </reaction>
</comment>
<evidence type="ECO:0000256" key="1">
    <source>
        <dbReference type="ARBA" id="ARBA00004651"/>
    </source>
</evidence>
<dbReference type="EMBL" id="ML996693">
    <property type="protein sequence ID" value="KAF2401509.1"/>
    <property type="molecule type" value="Genomic_DNA"/>
</dbReference>
<feature type="transmembrane region" description="Helical" evidence="14">
    <location>
        <begin position="188"/>
        <end position="209"/>
    </location>
</feature>
<dbReference type="SUPFAM" id="SSF63380">
    <property type="entry name" value="Riboflavin synthase domain-like"/>
    <property type="match status" value="1"/>
</dbReference>
<dbReference type="InterPro" id="IPR051410">
    <property type="entry name" value="Ferric/Cupric_Reductase"/>
</dbReference>
<feature type="transmembrane region" description="Helical" evidence="14">
    <location>
        <begin position="109"/>
        <end position="131"/>
    </location>
</feature>
<dbReference type="InterPro" id="IPR039261">
    <property type="entry name" value="FNR_nucleotide-bd"/>
</dbReference>
<dbReference type="SFLD" id="SFLDS00052">
    <property type="entry name" value="Ferric_Reductase_Domain"/>
    <property type="match status" value="1"/>
</dbReference>
<dbReference type="InterPro" id="IPR013121">
    <property type="entry name" value="Fe_red_NAD-bd_6"/>
</dbReference>
<gene>
    <name evidence="16" type="ORF">EJ06DRAFT_529619</name>
</gene>
<dbReference type="PROSITE" id="PS51384">
    <property type="entry name" value="FAD_FR"/>
    <property type="match status" value="1"/>
</dbReference>
<keyword evidence="10" id="KW-0406">Ion transport</keyword>
<accession>A0A6G1I0B0</accession>
<dbReference type="SFLD" id="SFLDG01168">
    <property type="entry name" value="Ferric_reductase_subgroup_(FRE"/>
    <property type="match status" value="1"/>
</dbReference>
<dbReference type="Proteomes" id="UP000799640">
    <property type="component" value="Unassembled WGS sequence"/>
</dbReference>
<keyword evidence="8 14" id="KW-1133">Transmembrane helix</keyword>
<dbReference type="GO" id="GO:0006879">
    <property type="term" value="P:intracellular iron ion homeostasis"/>
    <property type="evidence" value="ECO:0007669"/>
    <property type="project" value="TreeGrafter"/>
</dbReference>
<dbReference type="Gene3D" id="3.40.50.80">
    <property type="entry name" value="Nucleotide-binding domain of ferredoxin-NADP reductase (FNR) module"/>
    <property type="match status" value="1"/>
</dbReference>
<dbReference type="Gene3D" id="2.40.30.10">
    <property type="entry name" value="Translation factors"/>
    <property type="match status" value="1"/>
</dbReference>
<name>A0A6G1I0B0_9PEZI</name>
<evidence type="ECO:0000313" key="16">
    <source>
        <dbReference type="EMBL" id="KAF2401509.1"/>
    </source>
</evidence>
<evidence type="ECO:0000256" key="8">
    <source>
        <dbReference type="ARBA" id="ARBA00022989"/>
    </source>
</evidence>
<feature type="compositionally biased region" description="Polar residues" evidence="13">
    <location>
        <begin position="407"/>
        <end position="421"/>
    </location>
</feature>
<feature type="transmembrane region" description="Helical" evidence="14">
    <location>
        <begin position="281"/>
        <end position="301"/>
    </location>
</feature>
<feature type="transmembrane region" description="Helical" evidence="14">
    <location>
        <begin position="229"/>
        <end position="248"/>
    </location>
</feature>
<keyword evidence="6 14" id="KW-0812">Transmembrane</keyword>
<feature type="transmembrane region" description="Helical" evidence="14">
    <location>
        <begin position="255"/>
        <end position="275"/>
    </location>
</feature>
<evidence type="ECO:0000256" key="4">
    <source>
        <dbReference type="ARBA" id="ARBA00022448"/>
    </source>
</evidence>
<evidence type="ECO:0000256" key="6">
    <source>
        <dbReference type="ARBA" id="ARBA00022692"/>
    </source>
</evidence>
<dbReference type="GO" id="GO:0052851">
    <property type="term" value="F:ferric-chelate reductase (NADPH) activity"/>
    <property type="evidence" value="ECO:0007669"/>
    <property type="project" value="UniProtKB-EC"/>
</dbReference>
<dbReference type="PANTHER" id="PTHR32361">
    <property type="entry name" value="FERRIC/CUPRIC REDUCTASE TRANSMEMBRANE COMPONENT"/>
    <property type="match status" value="1"/>
</dbReference>
<evidence type="ECO:0000256" key="5">
    <source>
        <dbReference type="ARBA" id="ARBA00022475"/>
    </source>
</evidence>
<dbReference type="GO" id="GO:0015677">
    <property type="term" value="P:copper ion import"/>
    <property type="evidence" value="ECO:0007669"/>
    <property type="project" value="TreeGrafter"/>
</dbReference>
<organism evidence="16 17">
    <name type="scientific">Trichodelitschia bisporula</name>
    <dbReference type="NCBI Taxonomy" id="703511"/>
    <lineage>
        <taxon>Eukaryota</taxon>
        <taxon>Fungi</taxon>
        <taxon>Dikarya</taxon>
        <taxon>Ascomycota</taxon>
        <taxon>Pezizomycotina</taxon>
        <taxon>Dothideomycetes</taxon>
        <taxon>Dothideomycetes incertae sedis</taxon>
        <taxon>Phaeotrichales</taxon>
        <taxon>Phaeotrichaceae</taxon>
        <taxon>Trichodelitschia</taxon>
    </lineage>
</organism>
<dbReference type="InterPro" id="IPR017938">
    <property type="entry name" value="Riboflavin_synthase-like_b-brl"/>
</dbReference>
<evidence type="ECO:0000256" key="7">
    <source>
        <dbReference type="ARBA" id="ARBA00022982"/>
    </source>
</evidence>
<feature type="region of interest" description="Disordered" evidence="13">
    <location>
        <begin position="407"/>
        <end position="458"/>
    </location>
</feature>
<feature type="domain" description="FAD-binding FR-type" evidence="15">
    <location>
        <begin position="303"/>
        <end position="420"/>
    </location>
</feature>
<dbReference type="CDD" id="cd06186">
    <property type="entry name" value="NOX_Duox_like_FAD_NADP"/>
    <property type="match status" value="1"/>
</dbReference>
<sequence length="728" mass="81119">MADYAGDQSENTLWNLPIEDPRCMNRSCKAFIIGWNDSQNAYSNTFFESYGEWAVWFYAVLIGLFMIIHFRHRLNDFHRRSNLQHRLVGYWRSFTYRRLSGKLGDSLDISYGVLLLMAAATIYISILPFFQGKYLRSEFRYGSPPLSVRCAMLMSGLTPVCIALAGKVNVVTFLTGISYAKLNIWHRFVAYILFCLSIIHAVPHIIAPLKEGGWNELVLLYRLHRRELPGTFLQAVFILLVIFSLPYFRNKAYEVFKHLHIFFAAGWFALMFWHIKGEYAAPEYIYGAMALWAFSVIARMIQRNRFTFPLSRGLHGFPTALESLPGDMTRVTVTVPARLRWRPGQHCYISIPGISAMDNHPFTIASVPTPRYLGGQNEMVFLVRACGGFTRKLNKLAKRREEQGLSNLSGLTVNGRSTPMMSVTDFDEPPRARHDSYSSLSRLKSENPSRASFTSTTKPRVVSTLSTAPLSPYRYSGRTTPTSPGFPSLEALESLRANTADVGTWIDGPFGDYVRPAQHYFDGFVTVAGGSGVTASLPWLVYLSEKIAAASALGPMPGAGKEADGFAADIERERACRTRSVRFVWSIRKAAWIAWARPEIVRALRALADLPSSTECRVEVLIYVTSKEEADGQQGRSAELELLMAAGMVGAGAAKATGERVKVEVRFGRPDMKNLLPGFMVPGGRNLVTVCGPNALKIGVANEVARLQGMAVSGAVEDITLHSETFGW</sequence>
<evidence type="ECO:0000256" key="11">
    <source>
        <dbReference type="ARBA" id="ARBA00023136"/>
    </source>
</evidence>
<feature type="compositionally biased region" description="Polar residues" evidence="13">
    <location>
        <begin position="437"/>
        <end position="458"/>
    </location>
</feature>
<keyword evidence="7" id="KW-0249">Electron transport</keyword>
<dbReference type="GO" id="GO:0006826">
    <property type="term" value="P:iron ion transport"/>
    <property type="evidence" value="ECO:0007669"/>
    <property type="project" value="TreeGrafter"/>
</dbReference>
<feature type="transmembrane region" description="Helical" evidence="14">
    <location>
        <begin position="151"/>
        <end position="176"/>
    </location>
</feature>
<dbReference type="Pfam" id="PF01794">
    <property type="entry name" value="Ferric_reduct"/>
    <property type="match status" value="1"/>
</dbReference>
<evidence type="ECO:0000259" key="15">
    <source>
        <dbReference type="PROSITE" id="PS51384"/>
    </source>
</evidence>
<reference evidence="16" key="1">
    <citation type="journal article" date="2020" name="Stud. Mycol.">
        <title>101 Dothideomycetes genomes: a test case for predicting lifestyles and emergence of pathogens.</title>
        <authorList>
            <person name="Haridas S."/>
            <person name="Albert R."/>
            <person name="Binder M."/>
            <person name="Bloem J."/>
            <person name="Labutti K."/>
            <person name="Salamov A."/>
            <person name="Andreopoulos B."/>
            <person name="Baker S."/>
            <person name="Barry K."/>
            <person name="Bills G."/>
            <person name="Bluhm B."/>
            <person name="Cannon C."/>
            <person name="Castanera R."/>
            <person name="Culley D."/>
            <person name="Daum C."/>
            <person name="Ezra D."/>
            <person name="Gonzalez J."/>
            <person name="Henrissat B."/>
            <person name="Kuo A."/>
            <person name="Liang C."/>
            <person name="Lipzen A."/>
            <person name="Lutzoni F."/>
            <person name="Magnuson J."/>
            <person name="Mondo S."/>
            <person name="Nolan M."/>
            <person name="Ohm R."/>
            <person name="Pangilinan J."/>
            <person name="Park H.-J."/>
            <person name="Ramirez L."/>
            <person name="Alfaro M."/>
            <person name="Sun H."/>
            <person name="Tritt A."/>
            <person name="Yoshinaga Y."/>
            <person name="Zwiers L.-H."/>
            <person name="Turgeon B."/>
            <person name="Goodwin S."/>
            <person name="Spatafora J."/>
            <person name="Crous P."/>
            <person name="Grigoriev I."/>
        </authorList>
    </citation>
    <scope>NUCLEOTIDE SEQUENCE</scope>
    <source>
        <strain evidence="16">CBS 262.69</strain>
    </source>
</reference>
<comment type="subcellular location">
    <subcellularLocation>
        <location evidence="1">Cell membrane</location>
        <topology evidence="1">Multi-pass membrane protein</topology>
    </subcellularLocation>
</comment>
<keyword evidence="4" id="KW-0813">Transport</keyword>
<evidence type="ECO:0000256" key="12">
    <source>
        <dbReference type="ARBA" id="ARBA00048483"/>
    </source>
</evidence>
<dbReference type="InterPro" id="IPR013112">
    <property type="entry name" value="FAD-bd_8"/>
</dbReference>
<dbReference type="EC" id="1.16.1.9" evidence="3"/>
<evidence type="ECO:0000256" key="13">
    <source>
        <dbReference type="SAM" id="MobiDB-lite"/>
    </source>
</evidence>
<comment type="similarity">
    <text evidence="2">Belongs to the ferric reductase (FRE) family.</text>
</comment>
<evidence type="ECO:0000256" key="9">
    <source>
        <dbReference type="ARBA" id="ARBA00023002"/>
    </source>
</evidence>
<dbReference type="InterPro" id="IPR017927">
    <property type="entry name" value="FAD-bd_FR_type"/>
</dbReference>
<dbReference type="InterPro" id="IPR013130">
    <property type="entry name" value="Fe3_Rdtase_TM_dom"/>
</dbReference>
<keyword evidence="5" id="KW-1003">Cell membrane</keyword>
<dbReference type="Pfam" id="PF08022">
    <property type="entry name" value="FAD_binding_8"/>
    <property type="match status" value="1"/>
</dbReference>
<feature type="transmembrane region" description="Helical" evidence="14">
    <location>
        <begin position="53"/>
        <end position="70"/>
    </location>
</feature>
<dbReference type="GO" id="GO:0005886">
    <property type="term" value="C:plasma membrane"/>
    <property type="evidence" value="ECO:0007669"/>
    <property type="project" value="UniProtKB-SubCell"/>
</dbReference>
<proteinExistence type="inferred from homology"/>